<dbReference type="InterPro" id="IPR056378">
    <property type="entry name" value="Let-756-like_FGF"/>
</dbReference>
<dbReference type="KEGG" id="nlo:124292594"/>
<evidence type="ECO:0000256" key="2">
    <source>
        <dbReference type="SAM" id="MobiDB-lite"/>
    </source>
</evidence>
<evidence type="ECO:0000313" key="3">
    <source>
        <dbReference type="Proteomes" id="UP000829291"/>
    </source>
</evidence>
<dbReference type="InterPro" id="IPR008996">
    <property type="entry name" value="IL1/FGF"/>
</dbReference>
<dbReference type="Gene3D" id="2.80.10.50">
    <property type="match status" value="1"/>
</dbReference>
<dbReference type="RefSeq" id="XP_015515947.1">
    <property type="nucleotide sequence ID" value="XM_015660461.1"/>
</dbReference>
<evidence type="ECO:0000313" key="5">
    <source>
        <dbReference type="RefSeq" id="XP_015515947.1"/>
    </source>
</evidence>
<dbReference type="RefSeq" id="XP_015515946.1">
    <property type="nucleotide sequence ID" value="XM_015660460.1"/>
</dbReference>
<dbReference type="RefSeq" id="XP_046601373.1">
    <property type="nucleotide sequence ID" value="XM_046745417.1"/>
</dbReference>
<feature type="region of interest" description="Disordered" evidence="2">
    <location>
        <begin position="1"/>
        <end position="57"/>
    </location>
</feature>
<gene>
    <name evidence="4 5" type="primary">LOC107221461</name>
    <name evidence="6" type="synonym">LOC124292594</name>
</gene>
<name>A0A6J0BML9_NEOLC</name>
<dbReference type="GeneID" id="124292594"/>
<accession>A0A6J0BML9</accession>
<reference evidence="4 5" key="1">
    <citation type="submission" date="2025-04" db="UniProtKB">
        <authorList>
            <consortium name="RefSeq"/>
        </authorList>
    </citation>
    <scope>IDENTIFICATION</scope>
    <source>
        <tissue evidence="6">Thorax and Abdomen</tissue>
        <tissue evidence="4 5">Whole body</tissue>
    </source>
</reference>
<feature type="compositionally biased region" description="Acidic residues" evidence="2">
    <location>
        <begin position="40"/>
        <end position="49"/>
    </location>
</feature>
<organism evidence="3 4">
    <name type="scientific">Neodiprion lecontei</name>
    <name type="common">Redheaded pine sawfly</name>
    <dbReference type="NCBI Taxonomy" id="441921"/>
    <lineage>
        <taxon>Eukaryota</taxon>
        <taxon>Metazoa</taxon>
        <taxon>Ecdysozoa</taxon>
        <taxon>Arthropoda</taxon>
        <taxon>Hexapoda</taxon>
        <taxon>Insecta</taxon>
        <taxon>Pterygota</taxon>
        <taxon>Neoptera</taxon>
        <taxon>Endopterygota</taxon>
        <taxon>Hymenoptera</taxon>
        <taxon>Tenthredinoidea</taxon>
        <taxon>Diprionidae</taxon>
        <taxon>Diprioninae</taxon>
        <taxon>Neodiprion</taxon>
    </lineage>
</organism>
<feature type="compositionally biased region" description="Acidic residues" evidence="2">
    <location>
        <begin position="14"/>
        <end position="32"/>
    </location>
</feature>
<evidence type="ECO:0000313" key="4">
    <source>
        <dbReference type="RefSeq" id="XP_015515946.1"/>
    </source>
</evidence>
<dbReference type="Proteomes" id="UP000829291">
    <property type="component" value="Chromosome 7"/>
</dbReference>
<evidence type="ECO:0000313" key="6">
    <source>
        <dbReference type="RefSeq" id="XP_046601373.1"/>
    </source>
</evidence>
<dbReference type="Pfam" id="PF00167">
    <property type="entry name" value="FGF"/>
    <property type="match status" value="1"/>
</dbReference>
<keyword evidence="3" id="KW-1185">Reference proteome</keyword>
<dbReference type="PANTHER" id="PTHR11486">
    <property type="entry name" value="FIBROBLAST GROWTH FACTOR"/>
    <property type="match status" value="1"/>
</dbReference>
<evidence type="ECO:0000256" key="1">
    <source>
        <dbReference type="ARBA" id="ARBA00007936"/>
    </source>
</evidence>
<protein>
    <submittedName>
        <fullName evidence="4 5 6">Fibroblast growth factor 1-like</fullName>
    </submittedName>
</protein>
<dbReference type="InterPro" id="IPR002209">
    <property type="entry name" value="Fibroblast_GF_fam"/>
</dbReference>
<dbReference type="GO" id="GO:0008083">
    <property type="term" value="F:growth factor activity"/>
    <property type="evidence" value="ECO:0007669"/>
    <property type="project" value="InterPro"/>
</dbReference>
<dbReference type="SMART" id="SM00442">
    <property type="entry name" value="FGF"/>
    <property type="match status" value="1"/>
</dbReference>
<sequence length="221" mass="25282">MSLRWIQENQEAPIVDEESSDIEDSSGDNTDDQIDHLSVEEDDVEAEGEVAEHRRQKRETFRHPTTTVSLRDIRRKAMEQGYDPNIPMGNPTYGPVMQLHSMTGYRLAILPCGKVRGLECECSPYAILKVTVLSFDLVVQIEGLETGLFLAMNARGRLYGERNKDKDNTTWQHLTVRSYDSYRSVKYADREWYAGIKSNGRPKNGRKTAINQKATKFLPIR</sequence>
<proteinExistence type="inferred from homology"/>
<dbReference type="PRINTS" id="PR00262">
    <property type="entry name" value="IL1HBGF"/>
</dbReference>
<comment type="similarity">
    <text evidence="1">Belongs to the heparin-binding growth factors family.</text>
</comment>
<dbReference type="CDD" id="cd00058">
    <property type="entry name" value="beta-trefoil_FGF"/>
    <property type="match status" value="1"/>
</dbReference>
<dbReference type="OrthoDB" id="5987799at2759"/>
<dbReference type="AlphaFoldDB" id="A0A6J0BML9"/>
<dbReference type="SUPFAM" id="SSF50353">
    <property type="entry name" value="Cytokine"/>
    <property type="match status" value="1"/>
</dbReference>